<gene>
    <name evidence="2" type="ORF">ACAOBT_LOCUS37601</name>
</gene>
<organism evidence="2 3">
    <name type="scientific">Acanthoscelides obtectus</name>
    <name type="common">Bean weevil</name>
    <name type="synonym">Bruchus obtectus</name>
    <dbReference type="NCBI Taxonomy" id="200917"/>
    <lineage>
        <taxon>Eukaryota</taxon>
        <taxon>Metazoa</taxon>
        <taxon>Ecdysozoa</taxon>
        <taxon>Arthropoda</taxon>
        <taxon>Hexapoda</taxon>
        <taxon>Insecta</taxon>
        <taxon>Pterygota</taxon>
        <taxon>Neoptera</taxon>
        <taxon>Endopterygota</taxon>
        <taxon>Coleoptera</taxon>
        <taxon>Polyphaga</taxon>
        <taxon>Cucujiformia</taxon>
        <taxon>Chrysomeloidea</taxon>
        <taxon>Chrysomelidae</taxon>
        <taxon>Bruchinae</taxon>
        <taxon>Bruchini</taxon>
        <taxon>Acanthoscelides</taxon>
    </lineage>
</organism>
<keyword evidence="1" id="KW-1133">Transmembrane helix</keyword>
<protein>
    <submittedName>
        <fullName evidence="2">Uncharacterized protein</fullName>
    </submittedName>
</protein>
<feature type="non-terminal residue" evidence="2">
    <location>
        <position position="1"/>
    </location>
</feature>
<dbReference type="Proteomes" id="UP001152888">
    <property type="component" value="Unassembled WGS sequence"/>
</dbReference>
<evidence type="ECO:0000313" key="3">
    <source>
        <dbReference type="Proteomes" id="UP001152888"/>
    </source>
</evidence>
<keyword evidence="1" id="KW-0812">Transmembrane</keyword>
<dbReference type="EMBL" id="CAKOFQ010010749">
    <property type="protein sequence ID" value="CAH2020065.1"/>
    <property type="molecule type" value="Genomic_DNA"/>
</dbReference>
<name>A0A9P0QHE0_ACAOB</name>
<feature type="transmembrane region" description="Helical" evidence="1">
    <location>
        <begin position="41"/>
        <end position="59"/>
    </location>
</feature>
<reference evidence="2" key="1">
    <citation type="submission" date="2022-03" db="EMBL/GenBank/DDBJ databases">
        <authorList>
            <person name="Sayadi A."/>
        </authorList>
    </citation>
    <scope>NUCLEOTIDE SEQUENCE</scope>
</reference>
<accession>A0A9P0QHE0</accession>
<keyword evidence="3" id="KW-1185">Reference proteome</keyword>
<dbReference type="AlphaFoldDB" id="A0A9P0QHE0"/>
<evidence type="ECO:0000256" key="1">
    <source>
        <dbReference type="SAM" id="Phobius"/>
    </source>
</evidence>
<sequence>YCSLHSISFEIVCQLLVNDFGSYVVALLIVRWSECLASTSYVLYCFGVLTAVPAFIRLLQVLKYEPLVIVGRNDLVLYSYKESLSLRNIWPEPEESANKEYDFGNIRVDKVQINGTFEKYPILLVRISLLFS</sequence>
<proteinExistence type="predicted"/>
<feature type="transmembrane region" description="Helical" evidence="1">
    <location>
        <begin position="7"/>
        <end position="29"/>
    </location>
</feature>
<evidence type="ECO:0000313" key="2">
    <source>
        <dbReference type="EMBL" id="CAH2020065.1"/>
    </source>
</evidence>
<keyword evidence="1" id="KW-0472">Membrane</keyword>
<comment type="caution">
    <text evidence="2">The sequence shown here is derived from an EMBL/GenBank/DDBJ whole genome shotgun (WGS) entry which is preliminary data.</text>
</comment>